<protein>
    <submittedName>
        <fullName evidence="5">Uncharacterized protein</fullName>
    </submittedName>
</protein>
<dbReference type="InterPro" id="IPR027417">
    <property type="entry name" value="P-loop_NTPase"/>
</dbReference>
<name>A0A7C8IKZ8_9PEZI</name>
<dbReference type="Gene3D" id="3.40.50.1580">
    <property type="entry name" value="Nucleoside phosphorylase domain"/>
    <property type="match status" value="1"/>
</dbReference>
<keyword evidence="1" id="KW-0677">Repeat</keyword>
<dbReference type="Pfam" id="PF01048">
    <property type="entry name" value="PNP_UDP_1"/>
    <property type="match status" value="1"/>
</dbReference>
<dbReference type="SUPFAM" id="SSF53167">
    <property type="entry name" value="Purine and uridine phosphorylases"/>
    <property type="match status" value="1"/>
</dbReference>
<dbReference type="GO" id="GO:0009116">
    <property type="term" value="P:nucleoside metabolic process"/>
    <property type="evidence" value="ECO:0007669"/>
    <property type="project" value="InterPro"/>
</dbReference>
<feature type="domain" description="Nephrocystin 3-like N-terminal" evidence="4">
    <location>
        <begin position="386"/>
        <end position="549"/>
    </location>
</feature>
<evidence type="ECO:0000256" key="1">
    <source>
        <dbReference type="ARBA" id="ARBA00022737"/>
    </source>
</evidence>
<reference evidence="5 6" key="1">
    <citation type="submission" date="2019-12" db="EMBL/GenBank/DDBJ databases">
        <title>Draft genome sequence of the ascomycete Xylaria multiplex DSM 110363.</title>
        <authorList>
            <person name="Buettner E."/>
            <person name="Kellner H."/>
        </authorList>
    </citation>
    <scope>NUCLEOTIDE SEQUENCE [LARGE SCALE GENOMIC DNA]</scope>
    <source>
        <strain evidence="5 6">DSM 110363</strain>
    </source>
</reference>
<dbReference type="InterPro" id="IPR000845">
    <property type="entry name" value="Nucleoside_phosphorylase_d"/>
</dbReference>
<dbReference type="SUPFAM" id="SSF52540">
    <property type="entry name" value="P-loop containing nucleoside triphosphate hydrolases"/>
    <property type="match status" value="1"/>
</dbReference>
<dbReference type="Pfam" id="PF24883">
    <property type="entry name" value="NPHP3_N"/>
    <property type="match status" value="1"/>
</dbReference>
<dbReference type="PANTHER" id="PTHR46082:SF11">
    <property type="entry name" value="AAA+ ATPASE DOMAIN-CONTAINING PROTEIN-RELATED"/>
    <property type="match status" value="1"/>
</dbReference>
<comment type="caution">
    <text evidence="5">The sequence shown here is derived from an EMBL/GenBank/DDBJ whole genome shotgun (WGS) entry which is preliminary data.</text>
</comment>
<proteinExistence type="predicted"/>
<dbReference type="AlphaFoldDB" id="A0A7C8IKZ8"/>
<sequence length="867" mass="98219">MNPPSSYKGYKDNITEPSSNQKKPTNRDYDFGWVAALSIERAAALAMLDEEYEPLPQKEGDSNNYSFGRIQHHNIVIASLPDDGYGTVNAATVANNMHRSFPSLREYLMVGIAGGAGGVDVRLGDIVVSTKVIQYDLGKVAKNQLESTAIPLQPSQHLRMAVSALKARHETKPSRIPAILARVAEQNPHMEQYACRESLNDLLFESTYEHPKPRNRYDNEFENSCNNCDTSRLVKRTTRPNNYPKVHYGIVASGNRVIKHAKTRDRLGKQFKAISFEMEGAGLIENLRCLVIRAICDYADSHKNKQWQRYAAATAAAYAKELLCEIPVLEVDGRSVPYNDVASSSLICAPRNNTDNYKHQKDQQYSAAATTAYTGKLLRKTSVLKSEDREKRIATIQGKPGVSKSTLLKFIYMKNKSQAISFFFNARGNKLERSVEGMYRSLLLQLLERFPDLRKVLEGRQLLRTARLAIGMEEFLSLERGDLGIEWALGTLQDLFGEAVARLGRRELICFIDALDECDQAQVQDMVDYFEQLGELSPEPNLKLCFSSRHYPTVAIKSRLTLILEKQSGHSRDLEEYICRNLNVGQNNAQEFKDTLIQKAAGIFIWVVLVVGILNKENRDRLLLSIQWILYAKEPLDPHAYYFAMVAGLDPRNSLSEWDPDQVSTDQMRQFVSSSSKGLAEVTNSAYPTVQFIHESVRDFLIEAGGFRELACEFWPELAKDIRSRSHDRLKECCHAYIRARSPHEEGLGYGDKVGPVWGPHHAFRFPFLKYSVTYILFHAEMAAATLPQDVFLESFDLQTWIELHNIFLSRDEEEYARSTGLFYILDKRNCPRLAATASYHGRINLSALGYKIRRKLSEPTTGCCIL</sequence>
<gene>
    <name evidence="5" type="ORF">GQX73_g7296</name>
</gene>
<dbReference type="Proteomes" id="UP000481858">
    <property type="component" value="Unassembled WGS sequence"/>
</dbReference>
<evidence type="ECO:0000259" key="4">
    <source>
        <dbReference type="Pfam" id="PF24883"/>
    </source>
</evidence>
<dbReference type="EMBL" id="WUBL01000093">
    <property type="protein sequence ID" value="KAF2966281.1"/>
    <property type="molecule type" value="Genomic_DNA"/>
</dbReference>
<organism evidence="5 6">
    <name type="scientific">Xylaria multiplex</name>
    <dbReference type="NCBI Taxonomy" id="323545"/>
    <lineage>
        <taxon>Eukaryota</taxon>
        <taxon>Fungi</taxon>
        <taxon>Dikarya</taxon>
        <taxon>Ascomycota</taxon>
        <taxon>Pezizomycotina</taxon>
        <taxon>Sordariomycetes</taxon>
        <taxon>Xylariomycetidae</taxon>
        <taxon>Xylariales</taxon>
        <taxon>Xylariaceae</taxon>
        <taxon>Xylaria</taxon>
    </lineage>
</organism>
<evidence type="ECO:0000256" key="2">
    <source>
        <dbReference type="SAM" id="MobiDB-lite"/>
    </source>
</evidence>
<evidence type="ECO:0000313" key="5">
    <source>
        <dbReference type="EMBL" id="KAF2966281.1"/>
    </source>
</evidence>
<accession>A0A7C8IKZ8</accession>
<feature type="domain" description="Nucleoside phosphorylase" evidence="3">
    <location>
        <begin position="34"/>
        <end position="318"/>
    </location>
</feature>
<evidence type="ECO:0000259" key="3">
    <source>
        <dbReference type="Pfam" id="PF01048"/>
    </source>
</evidence>
<evidence type="ECO:0000313" key="6">
    <source>
        <dbReference type="Proteomes" id="UP000481858"/>
    </source>
</evidence>
<dbReference type="Gene3D" id="3.40.50.300">
    <property type="entry name" value="P-loop containing nucleotide triphosphate hydrolases"/>
    <property type="match status" value="1"/>
</dbReference>
<dbReference type="InParanoid" id="A0A7C8IKZ8"/>
<dbReference type="GO" id="GO:0003824">
    <property type="term" value="F:catalytic activity"/>
    <property type="evidence" value="ECO:0007669"/>
    <property type="project" value="InterPro"/>
</dbReference>
<feature type="region of interest" description="Disordered" evidence="2">
    <location>
        <begin position="1"/>
        <end position="26"/>
    </location>
</feature>
<dbReference type="OrthoDB" id="194358at2759"/>
<dbReference type="InterPro" id="IPR056884">
    <property type="entry name" value="NPHP3-like_N"/>
</dbReference>
<keyword evidence="6" id="KW-1185">Reference proteome</keyword>
<dbReference type="InterPro" id="IPR035994">
    <property type="entry name" value="Nucleoside_phosphorylase_sf"/>
</dbReference>
<dbReference type="InterPro" id="IPR053137">
    <property type="entry name" value="NLR-like"/>
</dbReference>
<dbReference type="PANTHER" id="PTHR46082">
    <property type="entry name" value="ATP/GTP-BINDING PROTEIN-RELATED"/>
    <property type="match status" value="1"/>
</dbReference>